<protein>
    <submittedName>
        <fullName evidence="2">STAS domain-containing protein</fullName>
    </submittedName>
</protein>
<dbReference type="SUPFAM" id="SSF52091">
    <property type="entry name" value="SpoIIaa-like"/>
    <property type="match status" value="1"/>
</dbReference>
<evidence type="ECO:0000313" key="3">
    <source>
        <dbReference type="Proteomes" id="UP001597213"/>
    </source>
</evidence>
<gene>
    <name evidence="2" type="ORF">ACFSCT_07055</name>
</gene>
<dbReference type="InterPro" id="IPR058548">
    <property type="entry name" value="MlaB-like_STAS"/>
</dbReference>
<dbReference type="Gene3D" id="3.30.750.24">
    <property type="entry name" value="STAS domain"/>
    <property type="match status" value="1"/>
</dbReference>
<evidence type="ECO:0000259" key="1">
    <source>
        <dbReference type="Pfam" id="PF13466"/>
    </source>
</evidence>
<organism evidence="2 3">
    <name type="scientific">Paracoccus pacificus</name>
    <dbReference type="NCBI Taxonomy" id="1463598"/>
    <lineage>
        <taxon>Bacteria</taxon>
        <taxon>Pseudomonadati</taxon>
        <taxon>Pseudomonadota</taxon>
        <taxon>Alphaproteobacteria</taxon>
        <taxon>Rhodobacterales</taxon>
        <taxon>Paracoccaceae</taxon>
        <taxon>Paracoccus</taxon>
    </lineage>
</organism>
<name>A0ABW4R5P3_9RHOB</name>
<feature type="domain" description="MlaB-like STAS" evidence="1">
    <location>
        <begin position="16"/>
        <end position="91"/>
    </location>
</feature>
<proteinExistence type="predicted"/>
<dbReference type="EMBL" id="JBHUEN010000019">
    <property type="protein sequence ID" value="MFD1881473.1"/>
    <property type="molecule type" value="Genomic_DNA"/>
</dbReference>
<dbReference type="Pfam" id="PF13466">
    <property type="entry name" value="STAS_2"/>
    <property type="match status" value="1"/>
</dbReference>
<keyword evidence="3" id="KW-1185">Reference proteome</keyword>
<reference evidence="3" key="1">
    <citation type="journal article" date="2019" name="Int. J. Syst. Evol. Microbiol.">
        <title>The Global Catalogue of Microorganisms (GCM) 10K type strain sequencing project: providing services to taxonomists for standard genome sequencing and annotation.</title>
        <authorList>
            <consortium name="The Broad Institute Genomics Platform"/>
            <consortium name="The Broad Institute Genome Sequencing Center for Infectious Disease"/>
            <person name="Wu L."/>
            <person name="Ma J."/>
        </authorList>
    </citation>
    <scope>NUCLEOTIDE SEQUENCE [LARGE SCALE GENOMIC DNA]</scope>
    <source>
        <strain evidence="3">CCUG 56029</strain>
    </source>
</reference>
<dbReference type="InterPro" id="IPR036513">
    <property type="entry name" value="STAS_dom_sf"/>
</dbReference>
<sequence>MASGATGRAGRMTHILHLPARLDLPAARPLAAQIRAAMDDDLSLNAAGVEHLGAICLQTLLGAAQAFAARGLVLTIAPRSAAFEDALARFGATAHFAGCRGVT</sequence>
<dbReference type="RefSeq" id="WP_379141364.1">
    <property type="nucleotide sequence ID" value="NZ_JBHUEN010000019.1"/>
</dbReference>
<comment type="caution">
    <text evidence="2">The sequence shown here is derived from an EMBL/GenBank/DDBJ whole genome shotgun (WGS) entry which is preliminary data.</text>
</comment>
<accession>A0ABW4R5P3</accession>
<dbReference type="Proteomes" id="UP001597213">
    <property type="component" value="Unassembled WGS sequence"/>
</dbReference>
<evidence type="ECO:0000313" key="2">
    <source>
        <dbReference type="EMBL" id="MFD1881473.1"/>
    </source>
</evidence>